<dbReference type="PROSITE" id="PS01091">
    <property type="entry name" value="TATD_3"/>
    <property type="match status" value="1"/>
</dbReference>
<comment type="similarity">
    <text evidence="1">Belongs to the metallo-dependent hydrolases superfamily. TatD-type hydrolase family.</text>
</comment>
<proteinExistence type="inferred from homology"/>
<evidence type="ECO:0000256" key="1">
    <source>
        <dbReference type="ARBA" id="ARBA00009275"/>
    </source>
</evidence>
<keyword evidence="5" id="KW-1185">Reference proteome</keyword>
<organism evidence="4 5">
    <name type="scientific">Lymnaea stagnalis</name>
    <name type="common">Great pond snail</name>
    <name type="synonym">Helix stagnalis</name>
    <dbReference type="NCBI Taxonomy" id="6523"/>
    <lineage>
        <taxon>Eukaryota</taxon>
        <taxon>Metazoa</taxon>
        <taxon>Spiralia</taxon>
        <taxon>Lophotrochozoa</taxon>
        <taxon>Mollusca</taxon>
        <taxon>Gastropoda</taxon>
        <taxon>Heterobranchia</taxon>
        <taxon>Euthyneura</taxon>
        <taxon>Panpulmonata</taxon>
        <taxon>Hygrophila</taxon>
        <taxon>Lymnaeoidea</taxon>
        <taxon>Lymnaeidae</taxon>
        <taxon>Lymnaea</taxon>
    </lineage>
</organism>
<feature type="non-terminal residue" evidence="4">
    <location>
        <position position="1"/>
    </location>
</feature>
<dbReference type="Proteomes" id="UP001497497">
    <property type="component" value="Unassembled WGS sequence"/>
</dbReference>
<dbReference type="GO" id="GO:0016788">
    <property type="term" value="F:hydrolase activity, acting on ester bonds"/>
    <property type="evidence" value="ECO:0007669"/>
    <property type="project" value="InterPro"/>
</dbReference>
<dbReference type="InterPro" id="IPR018228">
    <property type="entry name" value="DNase_TatD-rel_CS"/>
</dbReference>
<feature type="signal peptide" evidence="3">
    <location>
        <begin position="1"/>
        <end position="25"/>
    </location>
</feature>
<dbReference type="PANTHER" id="PTHR46363">
    <property type="entry name" value="DEOXYRIBONUCLEASE TATDN2-RELATED"/>
    <property type="match status" value="1"/>
</dbReference>
<dbReference type="InterPro" id="IPR001130">
    <property type="entry name" value="TatD-like"/>
</dbReference>
<dbReference type="EMBL" id="CAXITT010000175">
    <property type="protein sequence ID" value="CAL1534539.1"/>
    <property type="molecule type" value="Genomic_DNA"/>
</dbReference>
<keyword evidence="2" id="KW-0378">Hydrolase</keyword>
<dbReference type="InterPro" id="IPR032466">
    <property type="entry name" value="Metal_Hydrolase"/>
</dbReference>
<dbReference type="PANTHER" id="PTHR46363:SF1">
    <property type="entry name" value="DEOXYRIBONUCLEASE TATDN2-RELATED"/>
    <property type="match status" value="1"/>
</dbReference>
<evidence type="ECO:0000313" key="4">
    <source>
        <dbReference type="EMBL" id="CAL1534539.1"/>
    </source>
</evidence>
<sequence length="59" mass="6692">VAWRWLAPFPNLFLGLTPLITYLSAREAANTAQHIPLDRLLLETDAPYFVPRTSVKVIN</sequence>
<name>A0AAV2HNZ8_LYMST</name>
<dbReference type="SUPFAM" id="SSF51556">
    <property type="entry name" value="Metallo-dependent hydrolases"/>
    <property type="match status" value="1"/>
</dbReference>
<dbReference type="Gene3D" id="3.20.20.140">
    <property type="entry name" value="Metal-dependent hydrolases"/>
    <property type="match status" value="1"/>
</dbReference>
<dbReference type="Pfam" id="PF01026">
    <property type="entry name" value="TatD_DNase"/>
    <property type="match status" value="1"/>
</dbReference>
<evidence type="ECO:0000256" key="3">
    <source>
        <dbReference type="SAM" id="SignalP"/>
    </source>
</evidence>
<comment type="caution">
    <text evidence="4">The sequence shown here is derived from an EMBL/GenBank/DDBJ whole genome shotgun (WGS) entry which is preliminary data.</text>
</comment>
<feature type="chain" id="PRO_5043640370" evidence="3">
    <location>
        <begin position="26"/>
        <end position="59"/>
    </location>
</feature>
<protein>
    <submittedName>
        <fullName evidence="4">Uncharacterized protein</fullName>
    </submittedName>
</protein>
<evidence type="ECO:0000313" key="5">
    <source>
        <dbReference type="Proteomes" id="UP001497497"/>
    </source>
</evidence>
<reference evidence="4 5" key="1">
    <citation type="submission" date="2024-04" db="EMBL/GenBank/DDBJ databases">
        <authorList>
            <consortium name="Genoscope - CEA"/>
            <person name="William W."/>
        </authorList>
    </citation>
    <scope>NUCLEOTIDE SEQUENCE [LARGE SCALE GENOMIC DNA]</scope>
</reference>
<evidence type="ECO:0000256" key="2">
    <source>
        <dbReference type="ARBA" id="ARBA00022801"/>
    </source>
</evidence>
<accession>A0AAV2HNZ8</accession>
<gene>
    <name evidence="4" type="ORF">GSLYS_00008499001</name>
</gene>
<keyword evidence="3" id="KW-0732">Signal</keyword>
<dbReference type="AlphaFoldDB" id="A0AAV2HNZ8"/>